<keyword evidence="1" id="KW-0472">Membrane</keyword>
<reference evidence="2" key="1">
    <citation type="submission" date="2020-10" db="EMBL/GenBank/DDBJ databases">
        <title>An improved Amphimedon queenslandica hologenome assembly reveals how three proteobacterial symbionts can extend the metabolic phenotypic of their marine sponge host.</title>
        <authorList>
            <person name="Degnan B."/>
            <person name="Degnan S."/>
            <person name="Xiang X."/>
        </authorList>
    </citation>
    <scope>NUCLEOTIDE SEQUENCE</scope>
    <source>
        <strain evidence="2">AqS2</strain>
    </source>
</reference>
<dbReference type="EMBL" id="JADHEI010000055">
    <property type="protein sequence ID" value="MBF2735919.1"/>
    <property type="molecule type" value="Genomic_DNA"/>
</dbReference>
<evidence type="ECO:0000313" key="3">
    <source>
        <dbReference type="Proteomes" id="UP000604381"/>
    </source>
</evidence>
<protein>
    <submittedName>
        <fullName evidence="2">Uncharacterized protein</fullName>
    </submittedName>
</protein>
<keyword evidence="1" id="KW-1133">Transmembrane helix</keyword>
<evidence type="ECO:0000313" key="2">
    <source>
        <dbReference type="EMBL" id="MBF2735919.1"/>
    </source>
</evidence>
<comment type="caution">
    <text evidence="2">The sequence shown here is derived from an EMBL/GenBank/DDBJ whole genome shotgun (WGS) entry which is preliminary data.</text>
</comment>
<keyword evidence="3" id="KW-1185">Reference proteome</keyword>
<proteinExistence type="predicted"/>
<sequence length="63" mass="6924">MNMFITILLVLYLLAFLAALTLSLLSGEMEVVAAAVFGFLVVIPLLTIPLWLSIWLLRLAFGS</sequence>
<dbReference type="AlphaFoldDB" id="A0A930UIM3"/>
<evidence type="ECO:0000256" key="1">
    <source>
        <dbReference type="SAM" id="Phobius"/>
    </source>
</evidence>
<organism evidence="2 3">
    <name type="scientific">Candidatus Amphirhobacter heronislandensis</name>
    <dbReference type="NCBI Taxonomy" id="1732024"/>
    <lineage>
        <taxon>Bacteria</taxon>
        <taxon>Pseudomonadati</taxon>
        <taxon>Pseudomonadota</taxon>
        <taxon>Gammaproteobacteria</taxon>
        <taxon>Candidatus Tethybacterales</taxon>
        <taxon>Candidatus Tethybacteraceae</taxon>
        <taxon>Candidatus Amphirhobacter</taxon>
    </lineage>
</organism>
<accession>A0A930UIM3</accession>
<gene>
    <name evidence="2" type="ORF">ISN26_07635</name>
</gene>
<keyword evidence="1" id="KW-0812">Transmembrane</keyword>
<name>A0A930UIM3_9GAMM</name>
<feature type="transmembrane region" description="Helical" evidence="1">
    <location>
        <begin position="37"/>
        <end position="57"/>
    </location>
</feature>
<dbReference type="Proteomes" id="UP000604381">
    <property type="component" value="Unassembled WGS sequence"/>
</dbReference>